<dbReference type="InterPro" id="IPR012796">
    <property type="entry name" value="Lysidine-tRNA-synth_C"/>
</dbReference>
<keyword evidence="3 8" id="KW-0436">Ligase</keyword>
<dbReference type="Pfam" id="PF01171">
    <property type="entry name" value="ATP_bind_3"/>
    <property type="match status" value="1"/>
</dbReference>
<evidence type="ECO:0000256" key="6">
    <source>
        <dbReference type="ARBA" id="ARBA00022840"/>
    </source>
</evidence>
<evidence type="ECO:0000256" key="3">
    <source>
        <dbReference type="ARBA" id="ARBA00022598"/>
    </source>
</evidence>
<gene>
    <name evidence="8 10" type="primary">tilS</name>
    <name evidence="10" type="ORF">SJI18_16960</name>
</gene>
<feature type="binding site" evidence="8">
    <location>
        <begin position="29"/>
        <end position="34"/>
    </location>
    <ligand>
        <name>ATP</name>
        <dbReference type="ChEBI" id="CHEBI:30616"/>
    </ligand>
</feature>
<dbReference type="SMART" id="SM00977">
    <property type="entry name" value="TilS_C"/>
    <property type="match status" value="1"/>
</dbReference>
<keyword evidence="4 8" id="KW-0819">tRNA processing</keyword>
<evidence type="ECO:0000313" key="10">
    <source>
        <dbReference type="EMBL" id="MEF2113995.1"/>
    </source>
</evidence>
<evidence type="ECO:0000256" key="5">
    <source>
        <dbReference type="ARBA" id="ARBA00022741"/>
    </source>
</evidence>
<proteinExistence type="inferred from homology"/>
<dbReference type="GO" id="GO:0032267">
    <property type="term" value="F:tRNA(Ile)-lysidine synthase activity"/>
    <property type="evidence" value="ECO:0007669"/>
    <property type="project" value="UniProtKB-EC"/>
</dbReference>
<protein>
    <recommendedName>
        <fullName evidence="8">tRNA(Ile)-lysidine synthase</fullName>
        <ecNumber evidence="8">6.3.4.19</ecNumber>
    </recommendedName>
    <alternativeName>
        <fullName evidence="8">tRNA(Ile)-2-lysyl-cytidine synthase</fullName>
    </alternativeName>
    <alternativeName>
        <fullName evidence="8">tRNA(Ile)-lysidine synthetase</fullName>
    </alternativeName>
</protein>
<dbReference type="PANTHER" id="PTHR43033:SF1">
    <property type="entry name" value="TRNA(ILE)-LYSIDINE SYNTHASE-RELATED"/>
    <property type="match status" value="1"/>
</dbReference>
<dbReference type="RefSeq" id="WP_331702778.1">
    <property type="nucleotide sequence ID" value="NZ_JAZHFS010000018.1"/>
</dbReference>
<evidence type="ECO:0000313" key="11">
    <source>
        <dbReference type="Proteomes" id="UP001498469"/>
    </source>
</evidence>
<keyword evidence="5 8" id="KW-0547">Nucleotide-binding</keyword>
<comment type="caution">
    <text evidence="10">The sequence shown here is derived from an EMBL/GenBank/DDBJ whole genome shotgun (WGS) entry which is preliminary data.</text>
</comment>
<name>A0ABU7URE8_9CLOT</name>
<dbReference type="PANTHER" id="PTHR43033">
    <property type="entry name" value="TRNA(ILE)-LYSIDINE SYNTHASE-RELATED"/>
    <property type="match status" value="1"/>
</dbReference>
<dbReference type="Proteomes" id="UP001498469">
    <property type="component" value="Unassembled WGS sequence"/>
</dbReference>
<reference evidence="10 11" key="1">
    <citation type="submission" date="2023-11" db="EMBL/GenBank/DDBJ databases">
        <title>Draft genome sequence of a psychrophilic Clostridium strain from permafrost water brine.</title>
        <authorList>
            <person name="Shcherbakova V.A."/>
            <person name="Trubitsyn V.E."/>
            <person name="Zakharyuk A.G."/>
        </authorList>
    </citation>
    <scope>NUCLEOTIDE SEQUENCE [LARGE SCALE GENOMIC DNA]</scope>
    <source>
        <strain evidence="10 11">14F</strain>
    </source>
</reference>
<sequence length="464" mass="53836">MKVLSEKVMSFIKENSMFDEGDKVIVAVSGGPDSTCLLYILNELKDKLGITLVGAHLNHCLRGEESDKDEEYAKKTCESLNIAFYSNKVDIHKVSRERNLSCEMAGREVRYNFFEELIIKLNANKVALAHNANDQTETILMRIMRGTGIEGMVGIKPVRDGIYVRPILKLSRKEIEKYNSINNINPRIDKSNLENIYARNKVRLELIPYMEENFNKDIIKTLNRLSNIVKKDNDFLKIVSEKEYEKHCEISQQRVIINKSAFSLHEAILSRIIRSALLAVNHNLYNFEEIHVLSIIELQKHDTGKNIMLPKNIIVENSYGDIHIYMYVKEIEANDNQYYLNINEENIIHSLNRVVKIDVIPKLKSTEFTGTDYIKYFDYDQINEPIILRHRKDGDKFMPLGMNGNKKIKDLFIDLKIPKSKRNEIPLICFGDDISWVVGYRVSEKFKVSKDTKNILQIRIGREE</sequence>
<dbReference type="NCBIfam" id="TIGR02432">
    <property type="entry name" value="lysidine_TilS_N"/>
    <property type="match status" value="1"/>
</dbReference>
<dbReference type="Gene3D" id="3.40.50.620">
    <property type="entry name" value="HUPs"/>
    <property type="match status" value="1"/>
</dbReference>
<keyword evidence="2 8" id="KW-0963">Cytoplasm</keyword>
<accession>A0ABU7URE8</accession>
<comment type="domain">
    <text evidence="8">The N-terminal region contains the highly conserved SGGXDS motif, predicted to be a P-loop motif involved in ATP binding.</text>
</comment>
<organism evidence="10 11">
    <name type="scientific">Clostridium frigoriphilum</name>
    <dbReference type="NCBI Taxonomy" id="443253"/>
    <lineage>
        <taxon>Bacteria</taxon>
        <taxon>Bacillati</taxon>
        <taxon>Bacillota</taxon>
        <taxon>Clostridia</taxon>
        <taxon>Eubacteriales</taxon>
        <taxon>Clostridiaceae</taxon>
        <taxon>Clostridium</taxon>
    </lineage>
</organism>
<keyword evidence="11" id="KW-1185">Reference proteome</keyword>
<evidence type="ECO:0000256" key="2">
    <source>
        <dbReference type="ARBA" id="ARBA00022490"/>
    </source>
</evidence>
<comment type="subcellular location">
    <subcellularLocation>
        <location evidence="1 8">Cytoplasm</location>
    </subcellularLocation>
</comment>
<dbReference type="Gene3D" id="1.20.59.20">
    <property type="match status" value="1"/>
</dbReference>
<dbReference type="EMBL" id="JAZHFS010000018">
    <property type="protein sequence ID" value="MEF2113995.1"/>
    <property type="molecule type" value="Genomic_DNA"/>
</dbReference>
<dbReference type="SUPFAM" id="SSF52402">
    <property type="entry name" value="Adenine nucleotide alpha hydrolases-like"/>
    <property type="match status" value="1"/>
</dbReference>
<dbReference type="NCBIfam" id="TIGR02433">
    <property type="entry name" value="lysidine_TilS_C"/>
    <property type="match status" value="1"/>
</dbReference>
<dbReference type="InterPro" id="IPR012094">
    <property type="entry name" value="tRNA_Ile_lys_synt"/>
</dbReference>
<dbReference type="Pfam" id="PF11734">
    <property type="entry name" value="TilS_C"/>
    <property type="match status" value="1"/>
</dbReference>
<dbReference type="EC" id="6.3.4.19" evidence="8"/>
<evidence type="ECO:0000256" key="8">
    <source>
        <dbReference type="HAMAP-Rule" id="MF_01161"/>
    </source>
</evidence>
<keyword evidence="6 8" id="KW-0067">ATP-binding</keyword>
<dbReference type="HAMAP" id="MF_01161">
    <property type="entry name" value="tRNA_Ile_lys_synt"/>
    <property type="match status" value="1"/>
</dbReference>
<evidence type="ECO:0000259" key="9">
    <source>
        <dbReference type="SMART" id="SM00977"/>
    </source>
</evidence>
<evidence type="ECO:0000256" key="1">
    <source>
        <dbReference type="ARBA" id="ARBA00004496"/>
    </source>
</evidence>
<feature type="domain" description="Lysidine-tRNA(Ile) synthetase C-terminal" evidence="9">
    <location>
        <begin position="386"/>
        <end position="458"/>
    </location>
</feature>
<comment type="catalytic activity">
    <reaction evidence="7 8">
        <text>cytidine(34) in tRNA(Ile2) + L-lysine + ATP = lysidine(34) in tRNA(Ile2) + AMP + diphosphate + H(+)</text>
        <dbReference type="Rhea" id="RHEA:43744"/>
        <dbReference type="Rhea" id="RHEA-COMP:10625"/>
        <dbReference type="Rhea" id="RHEA-COMP:10670"/>
        <dbReference type="ChEBI" id="CHEBI:15378"/>
        <dbReference type="ChEBI" id="CHEBI:30616"/>
        <dbReference type="ChEBI" id="CHEBI:32551"/>
        <dbReference type="ChEBI" id="CHEBI:33019"/>
        <dbReference type="ChEBI" id="CHEBI:82748"/>
        <dbReference type="ChEBI" id="CHEBI:83665"/>
        <dbReference type="ChEBI" id="CHEBI:456215"/>
        <dbReference type="EC" id="6.3.4.19"/>
    </reaction>
</comment>
<dbReference type="SUPFAM" id="SSF82829">
    <property type="entry name" value="MesJ substrate recognition domain-like"/>
    <property type="match status" value="1"/>
</dbReference>
<dbReference type="InterPro" id="IPR020825">
    <property type="entry name" value="Phe-tRNA_synthase-like_B3/B4"/>
</dbReference>
<dbReference type="SUPFAM" id="SSF56037">
    <property type="entry name" value="PheT/TilS domain"/>
    <property type="match status" value="1"/>
</dbReference>
<comment type="function">
    <text evidence="8">Ligates lysine onto the cytidine present at position 34 of the AUA codon-specific tRNA(Ile) that contains the anticodon CAU, in an ATP-dependent manner. Cytidine is converted to lysidine, thus changing the amino acid specificity of the tRNA from methionine to isoleucine.</text>
</comment>
<dbReference type="Gene3D" id="3.50.40.10">
    <property type="entry name" value="Phenylalanyl-trna Synthetase, Chain B, domain 3"/>
    <property type="match status" value="1"/>
</dbReference>
<dbReference type="CDD" id="cd01992">
    <property type="entry name" value="TilS_N"/>
    <property type="match status" value="1"/>
</dbReference>
<dbReference type="InterPro" id="IPR012795">
    <property type="entry name" value="tRNA_Ile_lys_synt_N"/>
</dbReference>
<evidence type="ECO:0000256" key="4">
    <source>
        <dbReference type="ARBA" id="ARBA00022694"/>
    </source>
</evidence>
<dbReference type="InterPro" id="IPR011063">
    <property type="entry name" value="TilS/TtcA_N"/>
</dbReference>
<comment type="similarity">
    <text evidence="8">Belongs to the tRNA(Ile)-lysidine synthase family.</text>
</comment>
<dbReference type="InterPro" id="IPR014729">
    <property type="entry name" value="Rossmann-like_a/b/a_fold"/>
</dbReference>
<evidence type="ECO:0000256" key="7">
    <source>
        <dbReference type="ARBA" id="ARBA00048539"/>
    </source>
</evidence>